<gene>
    <name evidence="1" type="ORF">DFH08DRAFT_820275</name>
</gene>
<evidence type="ECO:0000313" key="1">
    <source>
        <dbReference type="EMBL" id="KAJ7315704.1"/>
    </source>
</evidence>
<protein>
    <submittedName>
        <fullName evidence="1">Uncharacterized protein</fullName>
    </submittedName>
</protein>
<dbReference type="Proteomes" id="UP001218218">
    <property type="component" value="Unassembled WGS sequence"/>
</dbReference>
<proteinExistence type="predicted"/>
<organism evidence="1 2">
    <name type="scientific">Mycena albidolilacea</name>
    <dbReference type="NCBI Taxonomy" id="1033008"/>
    <lineage>
        <taxon>Eukaryota</taxon>
        <taxon>Fungi</taxon>
        <taxon>Dikarya</taxon>
        <taxon>Basidiomycota</taxon>
        <taxon>Agaricomycotina</taxon>
        <taxon>Agaricomycetes</taxon>
        <taxon>Agaricomycetidae</taxon>
        <taxon>Agaricales</taxon>
        <taxon>Marasmiineae</taxon>
        <taxon>Mycenaceae</taxon>
        <taxon>Mycena</taxon>
    </lineage>
</organism>
<accession>A0AAD6ZC92</accession>
<evidence type="ECO:0000313" key="2">
    <source>
        <dbReference type="Proteomes" id="UP001218218"/>
    </source>
</evidence>
<dbReference type="AlphaFoldDB" id="A0AAD6ZC92"/>
<reference evidence="1" key="1">
    <citation type="submission" date="2023-03" db="EMBL/GenBank/DDBJ databases">
        <title>Massive genome expansion in bonnet fungi (Mycena s.s.) driven by repeated elements and novel gene families across ecological guilds.</title>
        <authorList>
            <consortium name="Lawrence Berkeley National Laboratory"/>
            <person name="Harder C.B."/>
            <person name="Miyauchi S."/>
            <person name="Viragh M."/>
            <person name="Kuo A."/>
            <person name="Thoen E."/>
            <person name="Andreopoulos B."/>
            <person name="Lu D."/>
            <person name="Skrede I."/>
            <person name="Drula E."/>
            <person name="Henrissat B."/>
            <person name="Morin E."/>
            <person name="Kohler A."/>
            <person name="Barry K."/>
            <person name="LaButti K."/>
            <person name="Morin E."/>
            <person name="Salamov A."/>
            <person name="Lipzen A."/>
            <person name="Mereny Z."/>
            <person name="Hegedus B."/>
            <person name="Baldrian P."/>
            <person name="Stursova M."/>
            <person name="Weitz H."/>
            <person name="Taylor A."/>
            <person name="Grigoriev I.V."/>
            <person name="Nagy L.G."/>
            <person name="Martin F."/>
            <person name="Kauserud H."/>
        </authorList>
    </citation>
    <scope>NUCLEOTIDE SEQUENCE</scope>
    <source>
        <strain evidence="1">CBHHK002</strain>
    </source>
</reference>
<sequence>MSDSPQSAEYNMIYGGHMLQLTLPRHFGASFGEFEFDWLKLYGPAYWIKACFGVSWLHRRPLPYLVASQQDRLIIADPVALQYIFNISNFEKGSTRNMILHLMNGNFSLRCVKGKIIPTNNTWQNVLNHLYNMGDTHKRFCAAMNNKFNAPIVRRYQSVFERLAHEANLFTTSK</sequence>
<comment type="caution">
    <text evidence="1">The sequence shown here is derived from an EMBL/GenBank/DDBJ whole genome shotgun (WGS) entry which is preliminary data.</text>
</comment>
<keyword evidence="2" id="KW-1185">Reference proteome</keyword>
<dbReference type="EMBL" id="JARIHO010000060">
    <property type="protein sequence ID" value="KAJ7315704.1"/>
    <property type="molecule type" value="Genomic_DNA"/>
</dbReference>
<name>A0AAD6ZC92_9AGAR</name>